<keyword evidence="4 8" id="KW-1133">Transmembrane helix</keyword>
<evidence type="ECO:0000256" key="1">
    <source>
        <dbReference type="ARBA" id="ARBA00004141"/>
    </source>
</evidence>
<dbReference type="PANTHER" id="PTHR22777">
    <property type="entry name" value="HEMOLYSIN-RELATED"/>
    <property type="match status" value="1"/>
</dbReference>
<dbReference type="PANTHER" id="PTHR22777:SF17">
    <property type="entry name" value="UPF0053 PROTEIN SLL0260"/>
    <property type="match status" value="1"/>
</dbReference>
<feature type="transmembrane region" description="Helical" evidence="8">
    <location>
        <begin position="95"/>
        <end position="113"/>
    </location>
</feature>
<dbReference type="Gene3D" id="3.10.580.10">
    <property type="entry name" value="CBS-domain"/>
    <property type="match status" value="1"/>
</dbReference>
<dbReference type="PROSITE" id="PS51371">
    <property type="entry name" value="CBS"/>
    <property type="match status" value="1"/>
</dbReference>
<dbReference type="InterPro" id="IPR044751">
    <property type="entry name" value="Ion_transp-like_CBS"/>
</dbReference>
<sequence length="425" mass="48286">MNSVLGIFLALVSAVFFTSIEIAFVSASKLHIELQEEQGLYSGKVLSRFVKNTSGLIGTTLIGKILSTVAYTILAFGQLYPWLKDFLHTTSYNHSYILLPLSLLLIFTGYYLVVECLTKFLFLVNPHHWLQIAIIPFRVAYILLYPFMTGMATISRWIIKHVLRIPEKDIQPLFSQTELTVYLEQLDYTETAKEEDEVDTQIFNNALSFKRIKVRDCMIPRTEISAIDIEEGMSELKRKFVESGHSKVLVYKDSIDNIIGYCHAIELFKKPKDIQQLLTPVKIVAETTPVTDVLIELTQSQKSLAVVVDEYGGTSGLVSIEDIIEQLLGEIQDEYDVSEDWVEEKLNESTYLLSARHEIDYLNDKYTLNLPTGEYGTLGGLIISIYEDLPSVNKQIHLSPFTFTILSMKDSHIDVVKLSIEESKD</sequence>
<reference evidence="10" key="1">
    <citation type="submission" date="2023-05" db="EMBL/GenBank/DDBJ databases">
        <authorList>
            <person name="Zhang X."/>
        </authorList>
    </citation>
    <scope>NUCLEOTIDE SEQUENCE</scope>
    <source>
        <strain evidence="10">BD1B2-1</strain>
    </source>
</reference>
<keyword evidence="3" id="KW-0677">Repeat</keyword>
<dbReference type="Pfam" id="PF03471">
    <property type="entry name" value="CorC_HlyC"/>
    <property type="match status" value="1"/>
</dbReference>
<evidence type="ECO:0000256" key="7">
    <source>
        <dbReference type="PROSITE-ProRule" id="PRU00703"/>
    </source>
</evidence>
<dbReference type="InterPro" id="IPR005170">
    <property type="entry name" value="Transptr-assoc_dom"/>
</dbReference>
<feature type="transmembrane region" description="Helical" evidence="8">
    <location>
        <begin position="61"/>
        <end position="83"/>
    </location>
</feature>
<dbReference type="InterPro" id="IPR016169">
    <property type="entry name" value="FAD-bd_PCMH_sub2"/>
</dbReference>
<accession>A0AAE3R5V2</accession>
<dbReference type="InterPro" id="IPR000644">
    <property type="entry name" value="CBS_dom"/>
</dbReference>
<dbReference type="CDD" id="cd04590">
    <property type="entry name" value="CBS_pair_CorC_HlyC_assoc"/>
    <property type="match status" value="1"/>
</dbReference>
<dbReference type="SUPFAM" id="SSF54631">
    <property type="entry name" value="CBS-domain pair"/>
    <property type="match status" value="1"/>
</dbReference>
<name>A0AAE3R5V2_9BACT</name>
<proteinExistence type="predicted"/>
<feature type="domain" description="CBS" evidence="9">
    <location>
        <begin position="277"/>
        <end position="334"/>
    </location>
</feature>
<evidence type="ECO:0000259" key="9">
    <source>
        <dbReference type="PROSITE" id="PS51371"/>
    </source>
</evidence>
<dbReference type="RefSeq" id="WP_314514425.1">
    <property type="nucleotide sequence ID" value="NZ_JASJOU010000009.1"/>
</dbReference>
<comment type="subcellular location">
    <subcellularLocation>
        <location evidence="1">Membrane</location>
        <topology evidence="1">Multi-pass membrane protein</topology>
    </subcellularLocation>
</comment>
<dbReference type="AlphaFoldDB" id="A0AAE3R5V2"/>
<dbReference type="GO" id="GO:0005886">
    <property type="term" value="C:plasma membrane"/>
    <property type="evidence" value="ECO:0007669"/>
    <property type="project" value="TreeGrafter"/>
</dbReference>
<dbReference type="InterPro" id="IPR002550">
    <property type="entry name" value="CNNM"/>
</dbReference>
<evidence type="ECO:0000256" key="6">
    <source>
        <dbReference type="ARBA" id="ARBA00023136"/>
    </source>
</evidence>
<comment type="caution">
    <text evidence="10">The sequence shown here is derived from an EMBL/GenBank/DDBJ whole genome shotgun (WGS) entry which is preliminary data.</text>
</comment>
<evidence type="ECO:0000256" key="5">
    <source>
        <dbReference type="ARBA" id="ARBA00023122"/>
    </source>
</evidence>
<keyword evidence="6 8" id="KW-0472">Membrane</keyword>
<dbReference type="SUPFAM" id="SSF56176">
    <property type="entry name" value="FAD-binding/transporter-associated domain-like"/>
    <property type="match status" value="1"/>
</dbReference>
<evidence type="ECO:0000313" key="10">
    <source>
        <dbReference type="EMBL" id="MDJ1503795.1"/>
    </source>
</evidence>
<evidence type="ECO:0000256" key="4">
    <source>
        <dbReference type="ARBA" id="ARBA00022989"/>
    </source>
</evidence>
<evidence type="ECO:0000313" key="11">
    <source>
        <dbReference type="Proteomes" id="UP001232063"/>
    </source>
</evidence>
<organism evidence="10 11">
    <name type="scientific">Xanthocytophaga agilis</name>
    <dbReference type="NCBI Taxonomy" id="3048010"/>
    <lineage>
        <taxon>Bacteria</taxon>
        <taxon>Pseudomonadati</taxon>
        <taxon>Bacteroidota</taxon>
        <taxon>Cytophagia</taxon>
        <taxon>Cytophagales</taxon>
        <taxon>Rhodocytophagaceae</taxon>
        <taxon>Xanthocytophaga</taxon>
    </lineage>
</organism>
<dbReference type="InterPro" id="IPR036318">
    <property type="entry name" value="FAD-bd_PCMH-like_sf"/>
</dbReference>
<protein>
    <submittedName>
        <fullName evidence="10">Hemolysin family protein</fullName>
    </submittedName>
</protein>
<keyword evidence="11" id="KW-1185">Reference proteome</keyword>
<evidence type="ECO:0000256" key="2">
    <source>
        <dbReference type="ARBA" id="ARBA00022692"/>
    </source>
</evidence>
<dbReference type="Gene3D" id="3.30.465.10">
    <property type="match status" value="1"/>
</dbReference>
<dbReference type="Pfam" id="PF01595">
    <property type="entry name" value="CNNM"/>
    <property type="match status" value="1"/>
</dbReference>
<dbReference type="GO" id="GO:0050660">
    <property type="term" value="F:flavin adenine dinucleotide binding"/>
    <property type="evidence" value="ECO:0007669"/>
    <property type="project" value="InterPro"/>
</dbReference>
<gene>
    <name evidence="10" type="ORF">QNI22_24245</name>
</gene>
<dbReference type="Proteomes" id="UP001232063">
    <property type="component" value="Unassembled WGS sequence"/>
</dbReference>
<dbReference type="EMBL" id="JASJOU010000009">
    <property type="protein sequence ID" value="MDJ1503795.1"/>
    <property type="molecule type" value="Genomic_DNA"/>
</dbReference>
<evidence type="ECO:0000256" key="3">
    <source>
        <dbReference type="ARBA" id="ARBA00022737"/>
    </source>
</evidence>
<dbReference type="SMART" id="SM01091">
    <property type="entry name" value="CorC_HlyC"/>
    <property type="match status" value="1"/>
</dbReference>
<keyword evidence="2 8" id="KW-0812">Transmembrane</keyword>
<feature type="transmembrane region" description="Helical" evidence="8">
    <location>
        <begin position="133"/>
        <end position="159"/>
    </location>
</feature>
<dbReference type="InterPro" id="IPR046342">
    <property type="entry name" value="CBS_dom_sf"/>
</dbReference>
<evidence type="ECO:0000256" key="8">
    <source>
        <dbReference type="SAM" id="Phobius"/>
    </source>
</evidence>
<keyword evidence="5 7" id="KW-0129">CBS domain</keyword>
<dbReference type="Pfam" id="PF00571">
    <property type="entry name" value="CBS"/>
    <property type="match status" value="1"/>
</dbReference>